<dbReference type="EMBL" id="JAVYJV010000021">
    <property type="protein sequence ID" value="KAK4342889.1"/>
    <property type="molecule type" value="Genomic_DNA"/>
</dbReference>
<gene>
    <name evidence="1" type="ORF">RND71_038705</name>
</gene>
<evidence type="ECO:0000313" key="1">
    <source>
        <dbReference type="EMBL" id="KAK4342889.1"/>
    </source>
</evidence>
<dbReference type="AlphaFoldDB" id="A0AAE1R165"/>
<accession>A0AAE1R165</accession>
<sequence>MKDQIQTLKMDFRLLRTFLMCSACRYIEDSNSKSVLMHVEALVQNAESDFRSLYTKSINGDTPTHMAALLVSNALEKVNILKAEITQVYATVLISNFSDSLFCDKFVVEFADCLLENLKELREYIAAE</sequence>
<protein>
    <submittedName>
        <fullName evidence="1">Uncharacterized protein</fullName>
    </submittedName>
</protein>
<proteinExistence type="predicted"/>
<evidence type="ECO:0000313" key="2">
    <source>
        <dbReference type="Proteomes" id="UP001291623"/>
    </source>
</evidence>
<comment type="caution">
    <text evidence="1">The sequence shown here is derived from an EMBL/GenBank/DDBJ whole genome shotgun (WGS) entry which is preliminary data.</text>
</comment>
<reference evidence="1" key="1">
    <citation type="submission" date="2023-12" db="EMBL/GenBank/DDBJ databases">
        <title>Genome assembly of Anisodus tanguticus.</title>
        <authorList>
            <person name="Wang Y.-J."/>
        </authorList>
    </citation>
    <scope>NUCLEOTIDE SEQUENCE</scope>
    <source>
        <strain evidence="1">KB-2021</strain>
        <tissue evidence="1">Leaf</tissue>
    </source>
</reference>
<name>A0AAE1R165_9SOLA</name>
<keyword evidence="2" id="KW-1185">Reference proteome</keyword>
<organism evidence="1 2">
    <name type="scientific">Anisodus tanguticus</name>
    <dbReference type="NCBI Taxonomy" id="243964"/>
    <lineage>
        <taxon>Eukaryota</taxon>
        <taxon>Viridiplantae</taxon>
        <taxon>Streptophyta</taxon>
        <taxon>Embryophyta</taxon>
        <taxon>Tracheophyta</taxon>
        <taxon>Spermatophyta</taxon>
        <taxon>Magnoliopsida</taxon>
        <taxon>eudicotyledons</taxon>
        <taxon>Gunneridae</taxon>
        <taxon>Pentapetalae</taxon>
        <taxon>asterids</taxon>
        <taxon>lamiids</taxon>
        <taxon>Solanales</taxon>
        <taxon>Solanaceae</taxon>
        <taxon>Solanoideae</taxon>
        <taxon>Hyoscyameae</taxon>
        <taxon>Anisodus</taxon>
    </lineage>
</organism>
<dbReference type="Proteomes" id="UP001291623">
    <property type="component" value="Unassembled WGS sequence"/>
</dbReference>